<organism evidence="2 3">
    <name type="scientific">Roseobacter cerasinus</name>
    <dbReference type="NCBI Taxonomy" id="2602289"/>
    <lineage>
        <taxon>Bacteria</taxon>
        <taxon>Pseudomonadati</taxon>
        <taxon>Pseudomonadota</taxon>
        <taxon>Alphaproteobacteria</taxon>
        <taxon>Rhodobacterales</taxon>
        <taxon>Roseobacteraceae</taxon>
        <taxon>Roseobacter</taxon>
    </lineage>
</organism>
<sequence length="150" mass="16053">MTQAAVETASVAQGTEEYLSFEVGGQRYAVAIASVREIRGWTEPSSMPDAEPCIMGVINLRGEILPLMDLAAKLGLATPEINERSVIIVVEIGENTIGMLVDSVSNIIAPPEEEIKEPPEGAKTGEDNYVAALTLVEENIVRILDLGALF</sequence>
<dbReference type="RefSeq" id="WP_159975534.1">
    <property type="nucleotide sequence ID" value="NZ_BLIV01000002.1"/>
</dbReference>
<dbReference type="PANTHER" id="PTHR22617:SF23">
    <property type="entry name" value="CHEMOTAXIS PROTEIN CHEW"/>
    <property type="match status" value="1"/>
</dbReference>
<dbReference type="InterPro" id="IPR002545">
    <property type="entry name" value="CheW-lke_dom"/>
</dbReference>
<keyword evidence="3" id="KW-1185">Reference proteome</keyword>
<dbReference type="Pfam" id="PF01584">
    <property type="entry name" value="CheW"/>
    <property type="match status" value="1"/>
</dbReference>
<dbReference type="SUPFAM" id="SSF50341">
    <property type="entry name" value="CheW-like"/>
    <property type="match status" value="1"/>
</dbReference>
<accession>A0A640VRF5</accession>
<proteinExistence type="predicted"/>
<evidence type="ECO:0000313" key="2">
    <source>
        <dbReference type="EMBL" id="GFE49681.1"/>
    </source>
</evidence>
<evidence type="ECO:0000259" key="1">
    <source>
        <dbReference type="PROSITE" id="PS50851"/>
    </source>
</evidence>
<dbReference type="Proteomes" id="UP000436522">
    <property type="component" value="Unassembled WGS sequence"/>
</dbReference>
<name>A0A640VRF5_9RHOB</name>
<evidence type="ECO:0000313" key="3">
    <source>
        <dbReference type="Proteomes" id="UP000436522"/>
    </source>
</evidence>
<dbReference type="GO" id="GO:0006935">
    <property type="term" value="P:chemotaxis"/>
    <property type="evidence" value="ECO:0007669"/>
    <property type="project" value="InterPro"/>
</dbReference>
<dbReference type="Gene3D" id="2.30.30.40">
    <property type="entry name" value="SH3 Domains"/>
    <property type="match status" value="1"/>
</dbReference>
<reference evidence="2 3" key="1">
    <citation type="submission" date="2019-12" db="EMBL/GenBank/DDBJ databases">
        <title>Roseobacter cerasinus sp. nov., isolated from seawater around aquaculture.</title>
        <authorList>
            <person name="Muramatsu S."/>
            <person name="Takabe Y."/>
            <person name="Mori K."/>
            <person name="Takaichi S."/>
            <person name="Hanada S."/>
        </authorList>
    </citation>
    <scope>NUCLEOTIDE SEQUENCE [LARGE SCALE GENOMIC DNA]</scope>
    <source>
        <strain evidence="2 3">AI77</strain>
    </source>
</reference>
<feature type="domain" description="CheW-like" evidence="1">
    <location>
        <begin position="15"/>
        <end position="150"/>
    </location>
</feature>
<dbReference type="GO" id="GO:0007165">
    <property type="term" value="P:signal transduction"/>
    <property type="evidence" value="ECO:0007669"/>
    <property type="project" value="InterPro"/>
</dbReference>
<dbReference type="Gene3D" id="2.40.50.180">
    <property type="entry name" value="CheA-289, Domain 4"/>
    <property type="match status" value="1"/>
</dbReference>
<gene>
    <name evidence="2" type="primary">cheW</name>
    <name evidence="2" type="ORF">So717_14340</name>
</gene>
<dbReference type="PANTHER" id="PTHR22617">
    <property type="entry name" value="CHEMOTAXIS SENSOR HISTIDINE KINASE-RELATED"/>
    <property type="match status" value="1"/>
</dbReference>
<dbReference type="GO" id="GO:0005829">
    <property type="term" value="C:cytosol"/>
    <property type="evidence" value="ECO:0007669"/>
    <property type="project" value="TreeGrafter"/>
</dbReference>
<dbReference type="InterPro" id="IPR039315">
    <property type="entry name" value="CheW"/>
</dbReference>
<dbReference type="EMBL" id="BLIV01000002">
    <property type="protein sequence ID" value="GFE49681.1"/>
    <property type="molecule type" value="Genomic_DNA"/>
</dbReference>
<dbReference type="OrthoDB" id="9794382at2"/>
<dbReference type="SMART" id="SM00260">
    <property type="entry name" value="CheW"/>
    <property type="match status" value="1"/>
</dbReference>
<protein>
    <submittedName>
        <fullName evidence="2">Chemotaxis protein CheW</fullName>
    </submittedName>
</protein>
<dbReference type="AlphaFoldDB" id="A0A640VRF5"/>
<dbReference type="PROSITE" id="PS50851">
    <property type="entry name" value="CHEW"/>
    <property type="match status" value="1"/>
</dbReference>
<comment type="caution">
    <text evidence="2">The sequence shown here is derived from an EMBL/GenBank/DDBJ whole genome shotgun (WGS) entry which is preliminary data.</text>
</comment>
<dbReference type="InterPro" id="IPR036061">
    <property type="entry name" value="CheW-like_dom_sf"/>
</dbReference>